<comment type="catalytic activity">
    <reaction evidence="1">
        <text>S-ubiquitinyl-[E2 ubiquitin-conjugating enzyme]-L-cysteine + [acceptor protein]-L-lysine = [E2 ubiquitin-conjugating enzyme]-L-cysteine + N(6)-ubiquitinyl-[acceptor protein]-L-lysine.</text>
        <dbReference type="EC" id="2.3.2.27"/>
    </reaction>
</comment>
<dbReference type="Pfam" id="PF13639">
    <property type="entry name" value="zf-RING_2"/>
    <property type="match status" value="1"/>
</dbReference>
<dbReference type="InterPro" id="IPR001841">
    <property type="entry name" value="Znf_RING"/>
</dbReference>
<keyword evidence="5 8" id="KW-0863">Zinc-finger</keyword>
<keyword evidence="3" id="KW-0808">Transferase</keyword>
<dbReference type="PROSITE" id="PS50089">
    <property type="entry name" value="ZF_RING_2"/>
    <property type="match status" value="1"/>
</dbReference>
<keyword evidence="7" id="KW-0862">Zinc</keyword>
<dbReference type="Proteomes" id="UP000504610">
    <property type="component" value="Chromosome 9"/>
</dbReference>
<organism evidence="11 12">
    <name type="scientific">Raphanus sativus</name>
    <name type="common">Radish</name>
    <name type="synonym">Raphanus raphanistrum var. sativus</name>
    <dbReference type="NCBI Taxonomy" id="3726"/>
    <lineage>
        <taxon>Eukaryota</taxon>
        <taxon>Viridiplantae</taxon>
        <taxon>Streptophyta</taxon>
        <taxon>Embryophyta</taxon>
        <taxon>Tracheophyta</taxon>
        <taxon>Spermatophyta</taxon>
        <taxon>Magnoliopsida</taxon>
        <taxon>eudicotyledons</taxon>
        <taxon>Gunneridae</taxon>
        <taxon>Pentapetalae</taxon>
        <taxon>rosids</taxon>
        <taxon>malvids</taxon>
        <taxon>Brassicales</taxon>
        <taxon>Brassicaceae</taxon>
        <taxon>Brassiceae</taxon>
        <taxon>Raphanus</taxon>
    </lineage>
</organism>
<dbReference type="EC" id="2.3.2.27" evidence="2"/>
<keyword evidence="4" id="KW-0479">Metal-binding</keyword>
<feature type="region of interest" description="Disordered" evidence="9">
    <location>
        <begin position="155"/>
        <end position="216"/>
    </location>
</feature>
<dbReference type="InterPro" id="IPR013083">
    <property type="entry name" value="Znf_RING/FYVE/PHD"/>
</dbReference>
<evidence type="ECO:0000256" key="1">
    <source>
        <dbReference type="ARBA" id="ARBA00000900"/>
    </source>
</evidence>
<dbReference type="GO" id="GO:0008270">
    <property type="term" value="F:zinc ion binding"/>
    <property type="evidence" value="ECO:0007669"/>
    <property type="project" value="UniProtKB-KW"/>
</dbReference>
<feature type="domain" description="RING-type" evidence="10">
    <location>
        <begin position="317"/>
        <end position="358"/>
    </location>
</feature>
<evidence type="ECO:0000256" key="7">
    <source>
        <dbReference type="ARBA" id="ARBA00022833"/>
    </source>
</evidence>
<evidence type="ECO:0000256" key="4">
    <source>
        <dbReference type="ARBA" id="ARBA00022723"/>
    </source>
</evidence>
<dbReference type="GeneID" id="108827677"/>
<evidence type="ECO:0000313" key="12">
    <source>
        <dbReference type="RefSeq" id="XP_018456638.1"/>
    </source>
</evidence>
<feature type="compositionally biased region" description="Basic residues" evidence="9">
    <location>
        <begin position="100"/>
        <end position="110"/>
    </location>
</feature>
<evidence type="ECO:0000313" key="11">
    <source>
        <dbReference type="Proteomes" id="UP000504610"/>
    </source>
</evidence>
<name>A0A6J0L9X2_RAPSA</name>
<evidence type="ECO:0000256" key="2">
    <source>
        <dbReference type="ARBA" id="ARBA00012483"/>
    </source>
</evidence>
<dbReference type="SMART" id="SM00184">
    <property type="entry name" value="RING"/>
    <property type="match status" value="1"/>
</dbReference>
<dbReference type="KEGG" id="rsz:108827677"/>
<reference evidence="11" key="1">
    <citation type="journal article" date="2019" name="Database">
        <title>The radish genome database (RadishGD): an integrated information resource for radish genomics.</title>
        <authorList>
            <person name="Yu H.J."/>
            <person name="Baek S."/>
            <person name="Lee Y.J."/>
            <person name="Cho A."/>
            <person name="Mun J.H."/>
        </authorList>
    </citation>
    <scope>NUCLEOTIDE SEQUENCE [LARGE SCALE GENOMIC DNA]</scope>
    <source>
        <strain evidence="11">cv. WK10039</strain>
    </source>
</reference>
<evidence type="ECO:0000259" key="10">
    <source>
        <dbReference type="PROSITE" id="PS50089"/>
    </source>
</evidence>
<dbReference type="SUPFAM" id="SSF57850">
    <property type="entry name" value="RING/U-box"/>
    <property type="match status" value="1"/>
</dbReference>
<dbReference type="PANTHER" id="PTHR22937">
    <property type="entry name" value="E3 UBIQUITIN-PROTEIN LIGASE RNF165"/>
    <property type="match status" value="1"/>
</dbReference>
<sequence>MPISSEPSSTTIGHHIRLRPRNPPPFATAEEPLVPKPSRICKSAMSSFFLLPSSSSSSSSSNETTKKTTSPFRGLGCTSSASQQVSAPAVIRSSADWNPRKTKSKNKNRGTSRYSGGSVKILTEVGDGGNACGASPDVWCGPGVGFSTDAVVGGSINPVEANPPRRNIPARRKIDGDKNYSSTSHNSNQTEGSSVPPRRSHNQEANPYFDSDLTSRGEQTQTLFSDRYHRHIRQPYPNGLSEMVLLQNGLVMGGTLSSYDHFRDLRLNVDGMSYEQLLELGDKIGYVNTGLNEKQIKTCLWKVKPFNKATPLEDKKCSICQEEYEAKDEVGKLPCGHRYHIICVKQWLLRKNSCPVCKTMPCFSKS</sequence>
<feature type="compositionally biased region" description="Polar residues" evidence="9">
    <location>
        <begin position="179"/>
        <end position="193"/>
    </location>
</feature>
<dbReference type="GO" id="GO:0061630">
    <property type="term" value="F:ubiquitin protein ligase activity"/>
    <property type="evidence" value="ECO:0007669"/>
    <property type="project" value="UniProtKB-EC"/>
</dbReference>
<dbReference type="OrthoDB" id="8062037at2759"/>
<gene>
    <name evidence="12" type="primary">LOC108827677</name>
</gene>
<reference evidence="12" key="2">
    <citation type="submission" date="2025-08" db="UniProtKB">
        <authorList>
            <consortium name="RefSeq"/>
        </authorList>
    </citation>
    <scope>IDENTIFICATION</scope>
    <source>
        <tissue evidence="12">Leaf</tissue>
    </source>
</reference>
<evidence type="ECO:0000256" key="3">
    <source>
        <dbReference type="ARBA" id="ARBA00022679"/>
    </source>
</evidence>
<dbReference type="InterPro" id="IPR045191">
    <property type="entry name" value="MBR1/2-like"/>
</dbReference>
<feature type="compositionally biased region" description="Polar residues" evidence="9">
    <location>
        <begin position="1"/>
        <end position="12"/>
    </location>
</feature>
<keyword evidence="11" id="KW-1185">Reference proteome</keyword>
<evidence type="ECO:0000256" key="8">
    <source>
        <dbReference type="PROSITE-ProRule" id="PRU00175"/>
    </source>
</evidence>
<dbReference type="RefSeq" id="XP_018456638.1">
    <property type="nucleotide sequence ID" value="XM_018601136.2"/>
</dbReference>
<feature type="region of interest" description="Disordered" evidence="9">
    <location>
        <begin position="52"/>
        <end position="115"/>
    </location>
</feature>
<dbReference type="AlphaFoldDB" id="A0A6J0L9X2"/>
<feature type="compositionally biased region" description="Low complexity" evidence="9">
    <location>
        <begin position="79"/>
        <end position="90"/>
    </location>
</feature>
<feature type="region of interest" description="Disordered" evidence="9">
    <location>
        <begin position="1"/>
        <end position="34"/>
    </location>
</feature>
<evidence type="ECO:0000256" key="5">
    <source>
        <dbReference type="ARBA" id="ARBA00022771"/>
    </source>
</evidence>
<proteinExistence type="predicted"/>
<dbReference type="Gene3D" id="3.30.40.10">
    <property type="entry name" value="Zinc/RING finger domain, C3HC4 (zinc finger)"/>
    <property type="match status" value="1"/>
</dbReference>
<dbReference type="PANTHER" id="PTHR22937:SF141">
    <property type="entry name" value="RING-TYPE E3 UBIQUITIN TRANSFERASE"/>
    <property type="match status" value="1"/>
</dbReference>
<protein>
    <recommendedName>
        <fullName evidence="2">RING-type E3 ubiquitin transferase</fullName>
        <ecNumber evidence="2">2.3.2.27</ecNumber>
    </recommendedName>
</protein>
<keyword evidence="6" id="KW-0833">Ubl conjugation pathway</keyword>
<accession>A0A6J0L9X2</accession>
<evidence type="ECO:0000256" key="9">
    <source>
        <dbReference type="SAM" id="MobiDB-lite"/>
    </source>
</evidence>
<feature type="compositionally biased region" description="Low complexity" evidence="9">
    <location>
        <begin position="52"/>
        <end position="61"/>
    </location>
</feature>
<evidence type="ECO:0000256" key="6">
    <source>
        <dbReference type="ARBA" id="ARBA00022786"/>
    </source>
</evidence>